<protein>
    <submittedName>
        <fullName evidence="2">Glyoxalase</fullName>
    </submittedName>
</protein>
<feature type="domain" description="VOC" evidence="1">
    <location>
        <begin position="12"/>
        <end position="138"/>
    </location>
</feature>
<evidence type="ECO:0000313" key="2">
    <source>
        <dbReference type="EMBL" id="RMB79804.1"/>
    </source>
</evidence>
<dbReference type="PROSITE" id="PS51819">
    <property type="entry name" value="VOC"/>
    <property type="match status" value="1"/>
</dbReference>
<organism evidence="2 3">
    <name type="scientific">Streptomyces shenzhenensis</name>
    <dbReference type="NCBI Taxonomy" id="943815"/>
    <lineage>
        <taxon>Bacteria</taxon>
        <taxon>Bacillati</taxon>
        <taxon>Actinomycetota</taxon>
        <taxon>Actinomycetes</taxon>
        <taxon>Kitasatosporales</taxon>
        <taxon>Streptomycetaceae</taxon>
        <taxon>Streptomyces</taxon>
    </lineage>
</organism>
<dbReference type="Pfam" id="PF13669">
    <property type="entry name" value="Glyoxalase_4"/>
    <property type="match status" value="1"/>
</dbReference>
<dbReference type="PANTHER" id="PTHR36113">
    <property type="entry name" value="LYASE, PUTATIVE-RELATED-RELATED"/>
    <property type="match status" value="1"/>
</dbReference>
<evidence type="ECO:0000259" key="1">
    <source>
        <dbReference type="PROSITE" id="PS51819"/>
    </source>
</evidence>
<dbReference type="EMBL" id="PENI01000053">
    <property type="protein sequence ID" value="RMB79804.1"/>
    <property type="molecule type" value="Genomic_DNA"/>
</dbReference>
<dbReference type="PANTHER" id="PTHR36113:SF6">
    <property type="entry name" value="FOSFOMYCIN RESISTANCE PROTEIN FOSX"/>
    <property type="match status" value="1"/>
</dbReference>
<name>A0A3M0HTC3_9ACTN</name>
<dbReference type="InterPro" id="IPR037523">
    <property type="entry name" value="VOC_core"/>
</dbReference>
<comment type="caution">
    <text evidence="2">The sequence shown here is derived from an EMBL/GenBank/DDBJ whole genome shotgun (WGS) entry which is preliminary data.</text>
</comment>
<accession>A0A3M0HTC3</accession>
<dbReference type="AlphaFoldDB" id="A0A3M0HTC3"/>
<dbReference type="RefSeq" id="WP_121895363.1">
    <property type="nucleotide sequence ID" value="NZ_PENI01000053.1"/>
</dbReference>
<dbReference type="Proteomes" id="UP000270471">
    <property type="component" value="Unassembled WGS sequence"/>
</dbReference>
<gene>
    <name evidence="2" type="ORF">CTZ28_43665</name>
</gene>
<evidence type="ECO:0000313" key="3">
    <source>
        <dbReference type="Proteomes" id="UP000270471"/>
    </source>
</evidence>
<reference evidence="2 3" key="1">
    <citation type="submission" date="2017-11" db="EMBL/GenBank/DDBJ databases">
        <title>Draft genome of actinobacteria isolated from guarana (Paullinia cupana (Mart.) Ducke.</title>
        <authorList>
            <person name="Siqueira K.A."/>
            <person name="Liotti R.G."/>
            <person name="Mendes T.A.O."/>
            <person name="Soares M.A."/>
        </authorList>
    </citation>
    <scope>NUCLEOTIDE SEQUENCE [LARGE SCALE GENOMIC DNA]</scope>
    <source>
        <strain evidence="2 3">193</strain>
    </source>
</reference>
<dbReference type="InterPro" id="IPR029068">
    <property type="entry name" value="Glyas_Bleomycin-R_OHBP_Dase"/>
</dbReference>
<proteinExistence type="predicted"/>
<dbReference type="InterPro" id="IPR051332">
    <property type="entry name" value="Fosfomycin_Res_Enzymes"/>
</dbReference>
<dbReference type="SUPFAM" id="SSF54593">
    <property type="entry name" value="Glyoxalase/Bleomycin resistance protein/Dihydroxybiphenyl dioxygenase"/>
    <property type="match status" value="1"/>
</dbReference>
<dbReference type="Gene3D" id="3.10.180.10">
    <property type="entry name" value="2,3-Dihydroxybiphenyl 1,2-Dioxygenase, domain 1"/>
    <property type="match status" value="1"/>
</dbReference>
<sequence>MNDSPPGPAPGTLHHVEIWVPDLTHATEDWGWLLESLGYSLYQEWPTGKSWRKDHTYLVFEQSPALTAHRHDRRAPGLNHLAFHAGSRRDVDALVERATGNGTWRLLFPDRHPHAGGPGTYAAYLENRDRFEIELIAHPAS</sequence>
<keyword evidence="3" id="KW-1185">Reference proteome</keyword>
<dbReference type="OrthoDB" id="21342at2"/>